<dbReference type="InterPro" id="IPR050122">
    <property type="entry name" value="RTK"/>
</dbReference>
<dbReference type="InterPro" id="IPR000719">
    <property type="entry name" value="Prot_kinase_dom"/>
</dbReference>
<gene>
    <name evidence="17" type="primary">LOC101848256</name>
</gene>
<dbReference type="Pfam" id="PF00754">
    <property type="entry name" value="F5_F8_type_C"/>
    <property type="match status" value="1"/>
</dbReference>
<evidence type="ECO:0000256" key="8">
    <source>
        <dbReference type="ARBA" id="ARBA00023136"/>
    </source>
</evidence>
<dbReference type="SUPFAM" id="SSF49785">
    <property type="entry name" value="Galactose-binding domain-like"/>
    <property type="match status" value="1"/>
</dbReference>
<dbReference type="SUPFAM" id="SSF56112">
    <property type="entry name" value="Protein kinase-like (PK-like)"/>
    <property type="match status" value="1"/>
</dbReference>
<dbReference type="GeneID" id="101848256"/>
<evidence type="ECO:0000256" key="5">
    <source>
        <dbReference type="ARBA" id="ARBA00022741"/>
    </source>
</evidence>
<keyword evidence="5" id="KW-0547">Nucleotide-binding</keyword>
<dbReference type="Gene3D" id="1.10.510.10">
    <property type="entry name" value="Transferase(Phosphotransferase) domain 1"/>
    <property type="match status" value="1"/>
</dbReference>
<accession>A0ABM1W3I6</accession>
<evidence type="ECO:0000256" key="11">
    <source>
        <dbReference type="ARBA" id="ARBA00023180"/>
    </source>
</evidence>
<keyword evidence="2" id="KW-1003">Cell membrane</keyword>
<keyword evidence="7 13" id="KW-1133">Transmembrane helix</keyword>
<dbReference type="InterPro" id="IPR001245">
    <property type="entry name" value="Ser-Thr/Tyr_kinase_cat_dom"/>
</dbReference>
<dbReference type="PROSITE" id="PS50011">
    <property type="entry name" value="PROTEIN_KINASE_DOM"/>
    <property type="match status" value="1"/>
</dbReference>
<evidence type="ECO:0000259" key="15">
    <source>
        <dbReference type="PROSITE" id="PS50022"/>
    </source>
</evidence>
<keyword evidence="8 13" id="KW-0472">Membrane</keyword>
<keyword evidence="4" id="KW-0732">Signal</keyword>
<dbReference type="Gene3D" id="3.30.200.20">
    <property type="entry name" value="Phosphorylase Kinase, domain 1"/>
    <property type="match status" value="1"/>
</dbReference>
<feature type="domain" description="F5/8 type C" evidence="15">
    <location>
        <begin position="1"/>
        <end position="133"/>
    </location>
</feature>
<feature type="compositionally biased region" description="Basic and acidic residues" evidence="12">
    <location>
        <begin position="394"/>
        <end position="403"/>
    </location>
</feature>
<dbReference type="InterPro" id="IPR000421">
    <property type="entry name" value="FA58C"/>
</dbReference>
<evidence type="ECO:0000256" key="13">
    <source>
        <dbReference type="SAM" id="Phobius"/>
    </source>
</evidence>
<dbReference type="Gene3D" id="2.60.120.1190">
    <property type="match status" value="1"/>
</dbReference>
<evidence type="ECO:0000313" key="17">
    <source>
        <dbReference type="RefSeq" id="XP_035829229.1"/>
    </source>
</evidence>
<evidence type="ECO:0000313" key="16">
    <source>
        <dbReference type="Proteomes" id="UP000694888"/>
    </source>
</evidence>
<evidence type="ECO:0000256" key="1">
    <source>
        <dbReference type="ARBA" id="ARBA00004251"/>
    </source>
</evidence>
<reference evidence="17" key="1">
    <citation type="submission" date="2025-08" db="UniProtKB">
        <authorList>
            <consortium name="RefSeq"/>
        </authorList>
    </citation>
    <scope>IDENTIFICATION</scope>
</reference>
<evidence type="ECO:0000256" key="6">
    <source>
        <dbReference type="ARBA" id="ARBA00022840"/>
    </source>
</evidence>
<dbReference type="InterPro" id="IPR011009">
    <property type="entry name" value="Kinase-like_dom_sf"/>
</dbReference>
<dbReference type="InterPro" id="IPR008979">
    <property type="entry name" value="Galactose-bd-like_sf"/>
</dbReference>
<dbReference type="PRINTS" id="PR00109">
    <property type="entry name" value="TYRKINASE"/>
</dbReference>
<dbReference type="Pfam" id="PF21114">
    <property type="entry name" value="DDR1-2_DS-like"/>
    <property type="match status" value="1"/>
</dbReference>
<evidence type="ECO:0000256" key="2">
    <source>
        <dbReference type="ARBA" id="ARBA00022475"/>
    </source>
</evidence>
<feature type="transmembrane region" description="Helical" evidence="13">
    <location>
        <begin position="426"/>
        <end position="449"/>
    </location>
</feature>
<evidence type="ECO:0000256" key="9">
    <source>
        <dbReference type="ARBA" id="ARBA00023157"/>
    </source>
</evidence>
<keyword evidence="16" id="KW-1185">Reference proteome</keyword>
<dbReference type="PROSITE" id="PS50022">
    <property type="entry name" value="FA58C_3"/>
    <property type="match status" value="1"/>
</dbReference>
<keyword evidence="10 17" id="KW-0675">Receptor</keyword>
<dbReference type="Proteomes" id="UP000694888">
    <property type="component" value="Unplaced"/>
</dbReference>
<keyword evidence="3 13" id="KW-0812">Transmembrane</keyword>
<dbReference type="InterPro" id="IPR020635">
    <property type="entry name" value="Tyr_kinase_cat_dom"/>
</dbReference>
<dbReference type="InterPro" id="IPR008266">
    <property type="entry name" value="Tyr_kinase_AS"/>
</dbReference>
<dbReference type="PANTHER" id="PTHR24416">
    <property type="entry name" value="TYROSINE-PROTEIN KINASE RECEPTOR"/>
    <property type="match status" value="1"/>
</dbReference>
<dbReference type="InterPro" id="IPR048525">
    <property type="entry name" value="DDR1-2_DS-like"/>
</dbReference>
<dbReference type="PROSITE" id="PS00109">
    <property type="entry name" value="PROTEIN_KINASE_TYR"/>
    <property type="match status" value="1"/>
</dbReference>
<keyword evidence="11" id="KW-0325">Glycoprotein</keyword>
<dbReference type="PROSITE" id="PS01285">
    <property type="entry name" value="FA58C_1"/>
    <property type="match status" value="1"/>
</dbReference>
<feature type="compositionally biased region" description="Pro residues" evidence="12">
    <location>
        <begin position="322"/>
        <end position="331"/>
    </location>
</feature>
<evidence type="ECO:0000256" key="12">
    <source>
        <dbReference type="SAM" id="MobiDB-lite"/>
    </source>
</evidence>
<dbReference type="Pfam" id="PF07714">
    <property type="entry name" value="PK_Tyr_Ser-Thr"/>
    <property type="match status" value="1"/>
</dbReference>
<feature type="non-terminal residue" evidence="17">
    <location>
        <position position="1"/>
    </location>
</feature>
<evidence type="ECO:0000259" key="14">
    <source>
        <dbReference type="PROSITE" id="PS50011"/>
    </source>
</evidence>
<dbReference type="CDD" id="cd05051">
    <property type="entry name" value="PTKc_DDR"/>
    <property type="match status" value="1"/>
</dbReference>
<name>A0ABM1W3I6_APLCA</name>
<evidence type="ECO:0000256" key="7">
    <source>
        <dbReference type="ARBA" id="ARBA00022989"/>
    </source>
</evidence>
<protein>
    <submittedName>
        <fullName evidence="17">Discoidin domain-containing receptor 2</fullName>
    </submittedName>
</protein>
<dbReference type="PANTHER" id="PTHR24416:SF580">
    <property type="entry name" value="DISCOIDIN DOMAIN RECEPTOR, ISOFORM F"/>
    <property type="match status" value="1"/>
</dbReference>
<feature type="region of interest" description="Disordered" evidence="12">
    <location>
        <begin position="316"/>
        <end position="415"/>
    </location>
</feature>
<keyword evidence="6" id="KW-0067">ATP-binding</keyword>
<evidence type="ECO:0000256" key="3">
    <source>
        <dbReference type="ARBA" id="ARBA00022692"/>
    </source>
</evidence>
<comment type="subcellular location">
    <subcellularLocation>
        <location evidence="1">Cell membrane</location>
        <topology evidence="1">Single-pass type I membrane protein</topology>
    </subcellularLocation>
</comment>
<feature type="domain" description="Protein kinase" evidence="14">
    <location>
        <begin position="682"/>
        <end position="971"/>
    </location>
</feature>
<proteinExistence type="predicted"/>
<evidence type="ECO:0000256" key="4">
    <source>
        <dbReference type="ARBA" id="ARBA00022729"/>
    </source>
</evidence>
<evidence type="ECO:0000256" key="10">
    <source>
        <dbReference type="ARBA" id="ARBA00023170"/>
    </source>
</evidence>
<sequence length="993" mass="111140">PVSVFCLVHRIRQEIEGGAWCPRRQIKENVYEYLQIDLSRLSVITKVETQGRFGNGQGKEFVTEYLLEYQREEGGPWFRFRNRNSEEKIRGNRNEYLADMRDVDPPIIGRKIRFIPYSESPRTVCMRVEMYGCRWNDSLMSYSMPQGHRRGAEVDLYDFTYDGRVDDNYLTGGLGQLTDGDIGETNFRLDTKKMGIKGYEWVGWKNDSMGNKPVTILFKFDSVRNFSQVVFHSNNHYSKDVRIFRHAEIFSSIGGEYFSAQSTKVNFKQDDYFENARPVVLRMPNHIGRYVKIDLYFQARWIMISEVSFTSTEAIGNFTEETPPPTTPAPPTTTTTKKDDIFDPFNPHNPIKEWQGGASDGEAGNFDLRHETGKDGADWSGTPDAGDSGSEPNPKVDDGDKKTNSSAGGEDDMMEEKENKEYNDEYISVIIGALAALIFLLVCVILILFCRHKRRKNNNNRRGHKPVSNNHVTINLNDLRGTTNGKVSNGNMYNSIATDDADSDRDGAGCCNGGGGGGGGGGSGSGGGGSGGSVAGAGGSGIGSEKFGCKPAYVQPKDSIQADVVRHHEAPEPERYISCFTVASPAPVDAGGEHRDYAVPDITKSALVVNLPPRGSAPNKLSLMDKPPNYDALYAAADIVNVHGGSVPSMQGVSGNNVYAVPNADLLCSIDYSVMELRREDLRFVEVLGEGQFGEVHLCEALHAEELMVDEYMLNRTLPRAPLLVAVKMLRPNADDRARADFHKEIKIMSQLKDLNIVRVLGVCTQEEPLCMVVEYMKYGDLNQFLIDHEPESPVAQATNAKTLSYGCLIYIASQISSGMKYLESLNMVHRDLATRNCLVGHHFLIKISDFGMSRSLYTSDYYRIEGRAVLPIRWMAWESILLGKFTTKSDVWSFAVTLWEVLTFAREQPFLALTDEQVIENAGHCYRDDNLQTVLPMPVNCPKEIYDLMCECWNRQESVRPTFREIHMFLQRKNMGYNPAEEKLGQITVPIC</sequence>
<dbReference type="SMART" id="SM00219">
    <property type="entry name" value="TyrKc"/>
    <property type="match status" value="1"/>
</dbReference>
<dbReference type="RefSeq" id="XP_035829229.1">
    <property type="nucleotide sequence ID" value="XM_035973336.1"/>
</dbReference>
<dbReference type="Gene3D" id="2.60.120.260">
    <property type="entry name" value="Galactose-binding domain-like"/>
    <property type="match status" value="1"/>
</dbReference>
<keyword evidence="9" id="KW-1015">Disulfide bond</keyword>
<organism evidence="16 17">
    <name type="scientific">Aplysia californica</name>
    <name type="common">California sea hare</name>
    <dbReference type="NCBI Taxonomy" id="6500"/>
    <lineage>
        <taxon>Eukaryota</taxon>
        <taxon>Metazoa</taxon>
        <taxon>Spiralia</taxon>
        <taxon>Lophotrochozoa</taxon>
        <taxon>Mollusca</taxon>
        <taxon>Gastropoda</taxon>
        <taxon>Heterobranchia</taxon>
        <taxon>Euthyneura</taxon>
        <taxon>Tectipleura</taxon>
        <taxon>Aplysiida</taxon>
        <taxon>Aplysioidea</taxon>
        <taxon>Aplysiidae</taxon>
        <taxon>Aplysia</taxon>
    </lineage>
</organism>
<feature type="compositionally biased region" description="Basic and acidic residues" evidence="12">
    <location>
        <begin position="367"/>
        <end position="377"/>
    </location>
</feature>